<dbReference type="PROSITE" id="PS51831">
    <property type="entry name" value="HD"/>
    <property type="match status" value="1"/>
</dbReference>
<dbReference type="AlphaFoldDB" id="A0A371RL64"/>
<dbReference type="NCBIfam" id="TIGR01353">
    <property type="entry name" value="dGTP_triPase"/>
    <property type="match status" value="1"/>
</dbReference>
<dbReference type="Pfam" id="PF13286">
    <property type="entry name" value="HD_assoc"/>
    <property type="match status" value="1"/>
</dbReference>
<gene>
    <name evidence="5" type="ORF">DX908_13475</name>
</gene>
<feature type="compositionally biased region" description="Basic and acidic residues" evidence="3">
    <location>
        <begin position="15"/>
        <end position="36"/>
    </location>
</feature>
<dbReference type="InterPro" id="IPR006674">
    <property type="entry name" value="HD_domain"/>
</dbReference>
<dbReference type="OrthoDB" id="9803619at2"/>
<evidence type="ECO:0000313" key="6">
    <source>
        <dbReference type="Proteomes" id="UP000264589"/>
    </source>
</evidence>
<organism evidence="5 6">
    <name type="scientific">Parvularcula marina</name>
    <dbReference type="NCBI Taxonomy" id="2292771"/>
    <lineage>
        <taxon>Bacteria</taxon>
        <taxon>Pseudomonadati</taxon>
        <taxon>Pseudomonadota</taxon>
        <taxon>Alphaproteobacteria</taxon>
        <taxon>Parvularculales</taxon>
        <taxon>Parvularculaceae</taxon>
        <taxon>Parvularcula</taxon>
    </lineage>
</organism>
<evidence type="ECO:0000256" key="1">
    <source>
        <dbReference type="ARBA" id="ARBA00022801"/>
    </source>
</evidence>
<name>A0A371RL64_9PROT</name>
<dbReference type="EMBL" id="QUQO01000001">
    <property type="protein sequence ID" value="RFB06187.1"/>
    <property type="molecule type" value="Genomic_DNA"/>
</dbReference>
<evidence type="ECO:0000313" key="5">
    <source>
        <dbReference type="EMBL" id="RFB06187.1"/>
    </source>
</evidence>
<dbReference type="PANTHER" id="PTHR11373">
    <property type="entry name" value="DEOXYNUCLEOSIDE TRIPHOSPHATE TRIPHOSPHOHYDROLASE"/>
    <property type="match status" value="1"/>
</dbReference>
<dbReference type="InterPro" id="IPR026875">
    <property type="entry name" value="PHydrolase_assoc_dom"/>
</dbReference>
<dbReference type="InParanoid" id="A0A371RL64"/>
<protein>
    <recommendedName>
        <fullName evidence="2">Deoxyguanosinetriphosphate triphosphohydrolase-like protein</fullName>
    </recommendedName>
</protein>
<dbReference type="RefSeq" id="WP_116392820.1">
    <property type="nucleotide sequence ID" value="NZ_QUQO01000001.1"/>
</dbReference>
<dbReference type="InterPro" id="IPR050135">
    <property type="entry name" value="dGTPase-like"/>
</dbReference>
<comment type="similarity">
    <text evidence="2">Belongs to the dGTPase family. Type 2 subfamily.</text>
</comment>
<dbReference type="NCBIfam" id="NF002326">
    <property type="entry name" value="PRK01286.1-1"/>
    <property type="match status" value="1"/>
</dbReference>
<dbReference type="NCBIfam" id="NF002328">
    <property type="entry name" value="PRK01286.1-3"/>
    <property type="match status" value="1"/>
</dbReference>
<dbReference type="GO" id="GO:0008832">
    <property type="term" value="F:dGTPase activity"/>
    <property type="evidence" value="ECO:0007669"/>
    <property type="project" value="TreeGrafter"/>
</dbReference>
<dbReference type="SUPFAM" id="SSF109604">
    <property type="entry name" value="HD-domain/PDEase-like"/>
    <property type="match status" value="1"/>
</dbReference>
<dbReference type="Pfam" id="PF01966">
    <property type="entry name" value="HD"/>
    <property type="match status" value="1"/>
</dbReference>
<reference evidence="5 6" key="1">
    <citation type="submission" date="2018-08" db="EMBL/GenBank/DDBJ databases">
        <title>Parvularcula sp. SM1705, isolated from surface water of the South Sea China.</title>
        <authorList>
            <person name="Sun L."/>
        </authorList>
    </citation>
    <scope>NUCLEOTIDE SEQUENCE [LARGE SCALE GENOMIC DNA]</scope>
    <source>
        <strain evidence="5 6">SM1705</strain>
    </source>
</reference>
<dbReference type="FunCoup" id="A0A371RL64">
    <property type="interactions" value="135"/>
</dbReference>
<feature type="domain" description="HD" evidence="4">
    <location>
        <begin position="69"/>
        <end position="220"/>
    </location>
</feature>
<dbReference type="PANTHER" id="PTHR11373:SF43">
    <property type="entry name" value="DEOXYGUANOSINETRIPHOSPHATE TRIPHOSPHOHYDROLASE-LIKE PROTEIN"/>
    <property type="match status" value="1"/>
</dbReference>
<accession>A0A371RL64</accession>
<dbReference type="CDD" id="cd00077">
    <property type="entry name" value="HDc"/>
    <property type="match status" value="1"/>
</dbReference>
<evidence type="ECO:0000256" key="3">
    <source>
        <dbReference type="SAM" id="MobiDB-lite"/>
    </source>
</evidence>
<dbReference type="InterPro" id="IPR003607">
    <property type="entry name" value="HD/PDEase_dom"/>
</dbReference>
<evidence type="ECO:0000259" key="4">
    <source>
        <dbReference type="PROSITE" id="PS51831"/>
    </source>
</evidence>
<dbReference type="Gene3D" id="1.10.3210.10">
    <property type="entry name" value="Hypothetical protein af1432"/>
    <property type="match status" value="1"/>
</dbReference>
<dbReference type="Proteomes" id="UP000264589">
    <property type="component" value="Unassembled WGS sequence"/>
</dbReference>
<keyword evidence="6" id="KW-1185">Reference proteome</keyword>
<proteinExistence type="inferred from homology"/>
<comment type="caution">
    <text evidence="5">The sequence shown here is derived from an EMBL/GenBank/DDBJ whole genome shotgun (WGS) entry which is preliminary data.</text>
</comment>
<feature type="region of interest" description="Disordered" evidence="3">
    <location>
        <begin position="1"/>
        <end position="36"/>
    </location>
</feature>
<dbReference type="SMART" id="SM00471">
    <property type="entry name" value="HDc"/>
    <property type="match status" value="1"/>
</dbReference>
<dbReference type="HAMAP" id="MF_01212">
    <property type="entry name" value="dGTPase_type2"/>
    <property type="match status" value="1"/>
</dbReference>
<evidence type="ECO:0000256" key="2">
    <source>
        <dbReference type="HAMAP-Rule" id="MF_01212"/>
    </source>
</evidence>
<keyword evidence="1 2" id="KW-0378">Hydrolase</keyword>
<sequence>MPLPFPAPLAPYATRAEKTRGRLHAEPESETRTPFQRDRDRVIHSVAFRRLKHKTQVFVFHEGDHYRTRLTHSLEVSQIARSLCRRLRLDEDLGEVVALAHDLGHPPFGHTGEDVLEECMADYSGFDHNAQTLRVLTKLERHRASYDGLNLSWETLEGTVKHNGPITGALAEEKAKAKGKKLEPMPAALAEYAAGHDLELHTYAGLEAQIAALADDIAYNNHDAQDGLRAGLFTMAEAKDVPLLGPSLASVCRDWPDAPEAVQIAEAVSVLIGRMVNDVFEETSRRLAELNPASAEEVRAASEPMVAFSEALAPDIRTLREFLFGKMYRHYKVNRARSHAKRIVRDLFQLFFEEPGVLPPVWFNRQEGKPDDKRARAICDYIAGMTDGFAIEEHRKLFDATRWL</sequence>
<dbReference type="InterPro" id="IPR023023">
    <property type="entry name" value="dNTPase_2"/>
</dbReference>
<dbReference type="InterPro" id="IPR006261">
    <property type="entry name" value="dGTPase"/>
</dbReference>
<dbReference type="GO" id="GO:0006203">
    <property type="term" value="P:dGTP catabolic process"/>
    <property type="evidence" value="ECO:0007669"/>
    <property type="project" value="TreeGrafter"/>
</dbReference>